<keyword evidence="3" id="KW-1185">Reference proteome</keyword>
<comment type="caution">
    <text evidence="2">The sequence shown here is derived from an EMBL/GenBank/DDBJ whole genome shotgun (WGS) entry which is preliminary data.</text>
</comment>
<dbReference type="EMBL" id="SNSC02000020">
    <property type="protein sequence ID" value="TID15715.1"/>
    <property type="molecule type" value="Genomic_DNA"/>
</dbReference>
<evidence type="ECO:0000313" key="3">
    <source>
        <dbReference type="Proteomes" id="UP000298493"/>
    </source>
</evidence>
<accession>A0A4Z1NJJ5</accession>
<reference evidence="2 3" key="1">
    <citation type="submission" date="2019-04" db="EMBL/GenBank/DDBJ databases">
        <title>High contiguity whole genome sequence and gene annotation resource for two Venturia nashicola isolates.</title>
        <authorList>
            <person name="Prokchorchik M."/>
            <person name="Won K."/>
            <person name="Lee Y."/>
            <person name="Choi E.D."/>
            <person name="Segonzac C."/>
            <person name="Sohn K.H."/>
        </authorList>
    </citation>
    <scope>NUCLEOTIDE SEQUENCE [LARGE SCALE GENOMIC DNA]</scope>
    <source>
        <strain evidence="2 3">PRI2</strain>
    </source>
</reference>
<gene>
    <name evidence="2" type="ORF">E6O75_ATG08043</name>
</gene>
<feature type="signal peptide" evidence="1">
    <location>
        <begin position="1"/>
        <end position="17"/>
    </location>
</feature>
<organism evidence="2 3">
    <name type="scientific">Venturia nashicola</name>
    <dbReference type="NCBI Taxonomy" id="86259"/>
    <lineage>
        <taxon>Eukaryota</taxon>
        <taxon>Fungi</taxon>
        <taxon>Dikarya</taxon>
        <taxon>Ascomycota</taxon>
        <taxon>Pezizomycotina</taxon>
        <taxon>Dothideomycetes</taxon>
        <taxon>Pleosporomycetidae</taxon>
        <taxon>Venturiales</taxon>
        <taxon>Venturiaceae</taxon>
        <taxon>Venturia</taxon>
    </lineage>
</organism>
<protein>
    <submittedName>
        <fullName evidence="2">Uncharacterized protein</fullName>
    </submittedName>
</protein>
<feature type="chain" id="PRO_5021233503" evidence="1">
    <location>
        <begin position="18"/>
        <end position="244"/>
    </location>
</feature>
<dbReference type="STRING" id="86259.A0A4Z1NJJ5"/>
<evidence type="ECO:0000256" key="1">
    <source>
        <dbReference type="SAM" id="SignalP"/>
    </source>
</evidence>
<keyword evidence="1" id="KW-0732">Signal</keyword>
<dbReference type="Proteomes" id="UP000298493">
    <property type="component" value="Unassembled WGS sequence"/>
</dbReference>
<sequence length="244" mass="26398">MHSSILIVSALSIVVSGIDTWGPAISFGPSKSTIIYSTTTIQPPESPVQPKDGFLTIWPGISNSTNDLIQSALDSFDLSNPKNNCSGISMKPGDWCAQASVFGNDSFPGDPNLQHDGPATIVRKGQLLQIEYKLEPDNLNWTQTVTDIASKKVISTLSSRSEAYMRGWGTAVECQKDCNPPGLHHYFNTSIKFKEAERDFTANLVSYSNATCSKPVSVDGGITWSIAKITIPATKRANSTKRAL</sequence>
<name>A0A4Z1NJJ5_9PEZI</name>
<proteinExistence type="predicted"/>
<evidence type="ECO:0000313" key="2">
    <source>
        <dbReference type="EMBL" id="TID15715.1"/>
    </source>
</evidence>
<dbReference type="AlphaFoldDB" id="A0A4Z1NJJ5"/>